<dbReference type="EMBL" id="JBHUNF010000004">
    <property type="protein sequence ID" value="MFD2675297.1"/>
    <property type="molecule type" value="Genomic_DNA"/>
</dbReference>
<evidence type="ECO:0000256" key="4">
    <source>
        <dbReference type="ARBA" id="ARBA00022692"/>
    </source>
</evidence>
<evidence type="ECO:0000256" key="2">
    <source>
        <dbReference type="ARBA" id="ARBA00008974"/>
    </source>
</evidence>
<feature type="transmembrane region" description="Helical" evidence="8">
    <location>
        <begin position="242"/>
        <end position="268"/>
    </location>
</feature>
<feature type="transmembrane region" description="Helical" evidence="8">
    <location>
        <begin position="65"/>
        <end position="85"/>
    </location>
</feature>
<dbReference type="Pfam" id="PF02133">
    <property type="entry name" value="Transp_cyt_pur"/>
    <property type="match status" value="1"/>
</dbReference>
<feature type="transmembrane region" description="Helical" evidence="8">
    <location>
        <begin position="105"/>
        <end position="126"/>
    </location>
</feature>
<evidence type="ECO:0000256" key="6">
    <source>
        <dbReference type="ARBA" id="ARBA00023136"/>
    </source>
</evidence>
<feature type="transmembrane region" description="Helical" evidence="8">
    <location>
        <begin position="363"/>
        <end position="384"/>
    </location>
</feature>
<dbReference type="InterPro" id="IPR001248">
    <property type="entry name" value="Pur-cyt_permease"/>
</dbReference>
<dbReference type="PIRSF" id="PIRSF002744">
    <property type="entry name" value="Pur-cyt_permease"/>
    <property type="match status" value="1"/>
</dbReference>
<feature type="transmembrane region" description="Helical" evidence="8">
    <location>
        <begin position="146"/>
        <end position="165"/>
    </location>
</feature>
<gene>
    <name evidence="9" type="ORF">ACFSUQ_08335</name>
</gene>
<dbReference type="PANTHER" id="PTHR31806">
    <property type="entry name" value="PURINE-CYTOSINE PERMEASE FCY2-RELATED"/>
    <property type="match status" value="1"/>
</dbReference>
<dbReference type="InterPro" id="IPR026030">
    <property type="entry name" value="Pur-cyt_permease_Fcy2/21/22"/>
</dbReference>
<reference evidence="10" key="1">
    <citation type="journal article" date="2019" name="Int. J. Syst. Evol. Microbiol.">
        <title>The Global Catalogue of Microorganisms (GCM) 10K type strain sequencing project: providing services to taxonomists for standard genome sequencing and annotation.</title>
        <authorList>
            <consortium name="The Broad Institute Genomics Platform"/>
            <consortium name="The Broad Institute Genome Sequencing Center for Infectious Disease"/>
            <person name="Wu L."/>
            <person name="Ma J."/>
        </authorList>
    </citation>
    <scope>NUCLEOTIDE SEQUENCE [LARGE SCALE GENOMIC DNA]</scope>
    <source>
        <strain evidence="10">TISTR 1511</strain>
    </source>
</reference>
<dbReference type="RefSeq" id="WP_083524682.1">
    <property type="nucleotide sequence ID" value="NZ_JBHUNF010000004.1"/>
</dbReference>
<feature type="transmembrane region" description="Helical" evidence="8">
    <location>
        <begin position="441"/>
        <end position="458"/>
    </location>
</feature>
<proteinExistence type="inferred from homology"/>
<keyword evidence="6 7" id="KW-0472">Membrane</keyword>
<feature type="transmembrane region" description="Helical" evidence="8">
    <location>
        <begin position="332"/>
        <end position="351"/>
    </location>
</feature>
<evidence type="ECO:0000256" key="8">
    <source>
        <dbReference type="SAM" id="Phobius"/>
    </source>
</evidence>
<keyword evidence="5 8" id="KW-1133">Transmembrane helix</keyword>
<evidence type="ECO:0000256" key="3">
    <source>
        <dbReference type="ARBA" id="ARBA00022448"/>
    </source>
</evidence>
<protein>
    <submittedName>
        <fullName evidence="9">Purine-cytosine permease family protein</fullName>
    </submittedName>
</protein>
<evidence type="ECO:0000313" key="9">
    <source>
        <dbReference type="EMBL" id="MFD2675297.1"/>
    </source>
</evidence>
<evidence type="ECO:0000256" key="7">
    <source>
        <dbReference type="PIRNR" id="PIRNR002744"/>
    </source>
</evidence>
<comment type="subcellular location">
    <subcellularLocation>
        <location evidence="1">Membrane</location>
        <topology evidence="1">Multi-pass membrane protein</topology>
    </subcellularLocation>
</comment>
<dbReference type="Gene3D" id="1.10.4160.10">
    <property type="entry name" value="Hydantoin permease"/>
    <property type="match status" value="1"/>
</dbReference>
<evidence type="ECO:0000256" key="5">
    <source>
        <dbReference type="ARBA" id="ARBA00022989"/>
    </source>
</evidence>
<comment type="caution">
    <text evidence="9">The sequence shown here is derived from an EMBL/GenBank/DDBJ whole genome shotgun (WGS) entry which is preliminary data.</text>
</comment>
<sequence>MTNIHEEYISTDTTTLRVERRSVGYIPARERHGKPFSQFTLWFGANLQITALVTGALAYVLGGDVVWSIVGLFLGQLGGGTVMALHSAQGPRLGLPQMISSRAQFGVYGAAIPLVLIILMYLGFSASGTLLAGQAVSHLFGAPSEIGIIAFGAMSAIAAIIGYRVIHAIGRWATVISSITFTYLIVQFFIVADVGALFAINEFSIPSFLLAAALSASWQMAYGPYVADYSRYLPKDSSEKQVFGWTLAGTVLSSQIAMTFGVLVAAYAGEQFDGNEVSTVVGLAGGGLIASIVYIVIAFGKLAVNVLNTYGGFMSVVTAYSGFTGKAEIKQAARITAIVVMSVIAVLVALWGRGQFLSAFSSFLLFLLTFFTPWSAINLIDFYWISKEKYDVPALSDPKGRYGAWNIPALLAFGLGVLMQLPFVATGFFEGPLVAALDGADISWIVGLIGTSIVYWLLRPLDKREIPTETILPAEDQLLAAEKSGHTLADHKGPMNRAVR</sequence>
<accession>A0ABW5RMS8</accession>
<organism evidence="9 10">
    <name type="scientific">Gulosibacter bifidus</name>
    <dbReference type="NCBI Taxonomy" id="272239"/>
    <lineage>
        <taxon>Bacteria</taxon>
        <taxon>Bacillati</taxon>
        <taxon>Actinomycetota</taxon>
        <taxon>Actinomycetes</taxon>
        <taxon>Micrococcales</taxon>
        <taxon>Microbacteriaceae</taxon>
        <taxon>Gulosibacter</taxon>
    </lineage>
</organism>
<keyword evidence="4 8" id="KW-0812">Transmembrane</keyword>
<feature type="transmembrane region" description="Helical" evidence="8">
    <location>
        <begin position="405"/>
        <end position="429"/>
    </location>
</feature>
<keyword evidence="10" id="KW-1185">Reference proteome</keyword>
<feature type="transmembrane region" description="Helical" evidence="8">
    <location>
        <begin position="280"/>
        <end position="304"/>
    </location>
</feature>
<comment type="similarity">
    <text evidence="2 7">Belongs to the purine-cytosine permease (2.A.39) family.</text>
</comment>
<dbReference type="Proteomes" id="UP001597453">
    <property type="component" value="Unassembled WGS sequence"/>
</dbReference>
<feature type="transmembrane region" description="Helical" evidence="8">
    <location>
        <begin position="172"/>
        <end position="191"/>
    </location>
</feature>
<name>A0ABW5RMS8_9MICO</name>
<dbReference type="PANTHER" id="PTHR31806:SF1">
    <property type="entry name" value="PURINE-CYTOSINE PERMEASE FCY2-RELATED"/>
    <property type="match status" value="1"/>
</dbReference>
<evidence type="ECO:0000313" key="10">
    <source>
        <dbReference type="Proteomes" id="UP001597453"/>
    </source>
</evidence>
<feature type="transmembrane region" description="Helical" evidence="8">
    <location>
        <begin position="39"/>
        <end position="59"/>
    </location>
</feature>
<keyword evidence="3 7" id="KW-0813">Transport</keyword>
<dbReference type="CDD" id="cd11484">
    <property type="entry name" value="SLC-NCS1sbd_CobB-like"/>
    <property type="match status" value="1"/>
</dbReference>
<evidence type="ECO:0000256" key="1">
    <source>
        <dbReference type="ARBA" id="ARBA00004141"/>
    </source>
</evidence>